<dbReference type="Gene3D" id="3.10.200.10">
    <property type="entry name" value="Alpha carbonic anhydrase"/>
    <property type="match status" value="1"/>
</dbReference>
<protein>
    <recommendedName>
        <fullName evidence="2">carbonic anhydrase</fullName>
        <ecNumber evidence="2">4.2.1.1</ecNumber>
    </recommendedName>
</protein>
<dbReference type="CDD" id="cd03124">
    <property type="entry name" value="alpha_CA_prokaryotic_like"/>
    <property type="match status" value="1"/>
</dbReference>
<dbReference type="EMBL" id="WNJQ01000002">
    <property type="protein sequence ID" value="MBC9824903.1"/>
    <property type="molecule type" value="Genomic_DNA"/>
</dbReference>
<dbReference type="EC" id="4.2.1.1" evidence="2"/>
<dbReference type="InterPro" id="IPR001148">
    <property type="entry name" value="CA_dom"/>
</dbReference>
<accession>A0ABR7TBI9</accession>
<dbReference type="InterPro" id="IPR036398">
    <property type="entry name" value="CA_dom_sf"/>
</dbReference>
<dbReference type="PANTHER" id="PTHR18952:SF265">
    <property type="entry name" value="CARBONIC ANHYDRASE"/>
    <property type="match status" value="1"/>
</dbReference>
<dbReference type="RefSeq" id="WP_023177980.1">
    <property type="nucleotide sequence ID" value="NZ_JAMAYM010000002.1"/>
</dbReference>
<dbReference type="PANTHER" id="PTHR18952">
    <property type="entry name" value="CARBONIC ANHYDRASE"/>
    <property type="match status" value="1"/>
</dbReference>
<comment type="similarity">
    <text evidence="1">Belongs to the alpha-carbonic anhydrase family.</text>
</comment>
<keyword evidence="9" id="KW-1185">Reference proteome</keyword>
<evidence type="ECO:0000256" key="1">
    <source>
        <dbReference type="ARBA" id="ARBA00010718"/>
    </source>
</evidence>
<keyword evidence="3" id="KW-0479">Metal-binding</keyword>
<dbReference type="SUPFAM" id="SSF51069">
    <property type="entry name" value="Carbonic anhydrase"/>
    <property type="match status" value="1"/>
</dbReference>
<dbReference type="InterPro" id="IPR023561">
    <property type="entry name" value="Carbonic_anhydrase_a-class"/>
</dbReference>
<evidence type="ECO:0000256" key="2">
    <source>
        <dbReference type="ARBA" id="ARBA00012925"/>
    </source>
</evidence>
<evidence type="ECO:0000256" key="3">
    <source>
        <dbReference type="ARBA" id="ARBA00022723"/>
    </source>
</evidence>
<feature type="domain" description="Alpha-carbonic anhydrase" evidence="7">
    <location>
        <begin position="1"/>
        <end position="228"/>
    </location>
</feature>
<comment type="caution">
    <text evidence="8">The sequence shown here is derived from an EMBL/GenBank/DDBJ whole genome shotgun (WGS) entry which is preliminary data.</text>
</comment>
<dbReference type="Proteomes" id="UP000638836">
    <property type="component" value="Unassembled WGS sequence"/>
</dbReference>
<comment type="catalytic activity">
    <reaction evidence="6">
        <text>hydrogencarbonate + H(+) = CO2 + H2O</text>
        <dbReference type="Rhea" id="RHEA:10748"/>
        <dbReference type="ChEBI" id="CHEBI:15377"/>
        <dbReference type="ChEBI" id="CHEBI:15378"/>
        <dbReference type="ChEBI" id="CHEBI:16526"/>
        <dbReference type="ChEBI" id="CHEBI:17544"/>
        <dbReference type="EC" id="4.2.1.1"/>
    </reaction>
</comment>
<gene>
    <name evidence="8" type="ORF">GLO26_03540</name>
</gene>
<organism evidence="8 9">
    <name type="scientific">Carnobacterium inhibens</name>
    <dbReference type="NCBI Taxonomy" id="147709"/>
    <lineage>
        <taxon>Bacteria</taxon>
        <taxon>Bacillati</taxon>
        <taxon>Bacillota</taxon>
        <taxon>Bacilli</taxon>
        <taxon>Lactobacillales</taxon>
        <taxon>Carnobacteriaceae</taxon>
        <taxon>Carnobacterium</taxon>
    </lineage>
</organism>
<proteinExistence type="inferred from homology"/>
<keyword evidence="5" id="KW-0456">Lyase</keyword>
<name>A0ABR7TBI9_9LACT</name>
<evidence type="ECO:0000259" key="7">
    <source>
        <dbReference type="PROSITE" id="PS51144"/>
    </source>
</evidence>
<dbReference type="PROSITE" id="PS51144">
    <property type="entry name" value="ALPHA_CA_2"/>
    <property type="match status" value="1"/>
</dbReference>
<evidence type="ECO:0000256" key="6">
    <source>
        <dbReference type="ARBA" id="ARBA00048348"/>
    </source>
</evidence>
<dbReference type="Pfam" id="PF00194">
    <property type="entry name" value="Carb_anhydrase"/>
    <property type="match status" value="1"/>
</dbReference>
<keyword evidence="4" id="KW-0862">Zinc</keyword>
<evidence type="ECO:0000256" key="5">
    <source>
        <dbReference type="ARBA" id="ARBA00023239"/>
    </source>
</evidence>
<evidence type="ECO:0000313" key="8">
    <source>
        <dbReference type="EMBL" id="MBC9824903.1"/>
    </source>
</evidence>
<dbReference type="InterPro" id="IPR041891">
    <property type="entry name" value="Alpha_CA_prokaryot-like"/>
</dbReference>
<evidence type="ECO:0000256" key="4">
    <source>
        <dbReference type="ARBA" id="ARBA00022833"/>
    </source>
</evidence>
<reference evidence="8 9" key="1">
    <citation type="journal article" date="2020" name="Microorganisms">
        <title>New Insight into Antimicrobial Compounds from Food and Marine-Sourced Carnobacterium Species through Phenotype and Genome Analyses.</title>
        <authorList>
            <person name="Begrem S."/>
            <person name="Ivaniuk F."/>
            <person name="Gigout-Chevalier F."/>
            <person name="Kolypczuk L."/>
            <person name="Bonnetot S."/>
            <person name="Leroi F."/>
            <person name="Grovel O."/>
            <person name="Delbarre-Ladrat C."/>
            <person name="Passerini D."/>
        </authorList>
    </citation>
    <scope>NUCLEOTIDE SEQUENCE [LARGE SCALE GENOMIC DNA]</scope>
    <source>
        <strain evidence="8 9">MIP2551</strain>
    </source>
</reference>
<sequence>MEWNYEGDRGPDKWKNICSAFYQAETGSLQSPIALNDDPQLLSISQDLLTFNYSKTVFETSFFNHTVHLSPKTKEKTNIIEFNHKKYFLEDLHFHLPSEHEINQKSFPLEFHLVHRSVHNELLVVGVTVLPSERPINTTLAALDDKALNAGGGLSVPIDLDRLLPENKQFYHYTGSLTTPPTSGPVEWIVFRQQSFMRQGLLQAFKKNIGKTNRPLQPIKNRPIYLSIDE</sequence>
<dbReference type="SMART" id="SM01057">
    <property type="entry name" value="Carb_anhydrase"/>
    <property type="match status" value="1"/>
</dbReference>
<evidence type="ECO:0000313" key="9">
    <source>
        <dbReference type="Proteomes" id="UP000638836"/>
    </source>
</evidence>